<accession>X1JDV3</accession>
<name>X1JDV3_9ZZZZ</name>
<proteinExistence type="predicted"/>
<dbReference type="AlphaFoldDB" id="X1JDV3"/>
<protein>
    <submittedName>
        <fullName evidence="1">Uncharacterized protein</fullName>
    </submittedName>
</protein>
<feature type="non-terminal residue" evidence="1">
    <location>
        <position position="1"/>
    </location>
</feature>
<gene>
    <name evidence="1" type="ORF">S03H2_67438</name>
</gene>
<comment type="caution">
    <text evidence="1">The sequence shown here is derived from an EMBL/GenBank/DDBJ whole genome shotgun (WGS) entry which is preliminary data.</text>
</comment>
<dbReference type="EMBL" id="BARU01044156">
    <property type="protein sequence ID" value="GAH76494.1"/>
    <property type="molecule type" value="Genomic_DNA"/>
</dbReference>
<reference evidence="1" key="1">
    <citation type="journal article" date="2014" name="Front. Microbiol.">
        <title>High frequency of phylogenetically diverse reductive dehalogenase-homologous genes in deep subseafloor sedimentary metagenomes.</title>
        <authorList>
            <person name="Kawai M."/>
            <person name="Futagami T."/>
            <person name="Toyoda A."/>
            <person name="Takaki Y."/>
            <person name="Nishi S."/>
            <person name="Hori S."/>
            <person name="Arai W."/>
            <person name="Tsubouchi T."/>
            <person name="Morono Y."/>
            <person name="Uchiyama I."/>
            <person name="Ito T."/>
            <person name="Fujiyama A."/>
            <person name="Inagaki F."/>
            <person name="Takami H."/>
        </authorList>
    </citation>
    <scope>NUCLEOTIDE SEQUENCE</scope>
    <source>
        <strain evidence="1">Expedition CK06-06</strain>
    </source>
</reference>
<organism evidence="1">
    <name type="scientific">marine sediment metagenome</name>
    <dbReference type="NCBI Taxonomy" id="412755"/>
    <lineage>
        <taxon>unclassified sequences</taxon>
        <taxon>metagenomes</taxon>
        <taxon>ecological metagenomes</taxon>
    </lineage>
</organism>
<evidence type="ECO:0000313" key="1">
    <source>
        <dbReference type="EMBL" id="GAH76494.1"/>
    </source>
</evidence>
<sequence>LHNDHLVSYQNNDKYIKVLCNFILDVRGYSIKEQARDSKNSQ</sequence>